<comment type="caution">
    <text evidence="8">The sequence shown here is derived from an EMBL/GenBank/DDBJ whole genome shotgun (WGS) entry which is preliminary data.</text>
</comment>
<dbReference type="Pfam" id="PF00462">
    <property type="entry name" value="Glutaredoxin"/>
    <property type="match status" value="1"/>
</dbReference>
<evidence type="ECO:0000313" key="8">
    <source>
        <dbReference type="EMBL" id="OQX10341.1"/>
    </source>
</evidence>
<dbReference type="Gene3D" id="3.40.30.10">
    <property type="entry name" value="Glutaredoxin"/>
    <property type="match status" value="1"/>
</dbReference>
<evidence type="ECO:0000256" key="4">
    <source>
        <dbReference type="ARBA" id="ARBA00023157"/>
    </source>
</evidence>
<dbReference type="InterPro" id="IPR014025">
    <property type="entry name" value="Glutaredoxin_subgr"/>
</dbReference>
<evidence type="ECO:0000256" key="3">
    <source>
        <dbReference type="ARBA" id="ARBA00022982"/>
    </source>
</evidence>
<accession>A0A1Y1QNW7</accession>
<evidence type="ECO:0000313" key="9">
    <source>
        <dbReference type="Proteomes" id="UP000192491"/>
    </source>
</evidence>
<keyword evidence="2 6" id="KW-0813">Transport</keyword>
<evidence type="ECO:0000256" key="5">
    <source>
        <dbReference type="ARBA" id="ARBA00023284"/>
    </source>
</evidence>
<gene>
    <name evidence="8" type="ORF">BWK73_20545</name>
</gene>
<dbReference type="EMBL" id="MTEJ01000115">
    <property type="protein sequence ID" value="OQX10341.1"/>
    <property type="molecule type" value="Genomic_DNA"/>
</dbReference>
<feature type="domain" description="Glutaredoxin" evidence="7">
    <location>
        <begin position="6"/>
        <end position="65"/>
    </location>
</feature>
<dbReference type="Proteomes" id="UP000192491">
    <property type="component" value="Unassembled WGS sequence"/>
</dbReference>
<dbReference type="GO" id="GO:0045454">
    <property type="term" value="P:cell redox homeostasis"/>
    <property type="evidence" value="ECO:0007669"/>
    <property type="project" value="InterPro"/>
</dbReference>
<keyword evidence="4" id="KW-1015">Disulfide bond</keyword>
<dbReference type="SUPFAM" id="SSF52833">
    <property type="entry name" value="Thioredoxin-like"/>
    <property type="match status" value="1"/>
</dbReference>
<dbReference type="PROSITE" id="PS51354">
    <property type="entry name" value="GLUTAREDOXIN_2"/>
    <property type="match status" value="1"/>
</dbReference>
<keyword evidence="3 6" id="KW-0249">Electron transport</keyword>
<dbReference type="GO" id="GO:0034599">
    <property type="term" value="P:cellular response to oxidative stress"/>
    <property type="evidence" value="ECO:0007669"/>
    <property type="project" value="TreeGrafter"/>
</dbReference>
<dbReference type="AlphaFoldDB" id="A0A1Y1QNW7"/>
<evidence type="ECO:0000256" key="1">
    <source>
        <dbReference type="ARBA" id="ARBA00007787"/>
    </source>
</evidence>
<dbReference type="InterPro" id="IPR036249">
    <property type="entry name" value="Thioredoxin-like_sf"/>
</dbReference>
<comment type="similarity">
    <text evidence="1 6">Belongs to the glutaredoxin family.</text>
</comment>
<evidence type="ECO:0000256" key="6">
    <source>
        <dbReference type="RuleBase" id="RU364065"/>
    </source>
</evidence>
<keyword evidence="6" id="KW-0963">Cytoplasm</keyword>
<dbReference type="NCBIfam" id="TIGR02181">
    <property type="entry name" value="GRX_bact"/>
    <property type="match status" value="1"/>
</dbReference>
<dbReference type="GO" id="GO:0005737">
    <property type="term" value="C:cytoplasm"/>
    <property type="evidence" value="ECO:0007669"/>
    <property type="project" value="TreeGrafter"/>
</dbReference>
<dbReference type="PANTHER" id="PTHR45694:SF18">
    <property type="entry name" value="GLUTAREDOXIN-1-RELATED"/>
    <property type="match status" value="1"/>
</dbReference>
<dbReference type="GO" id="GO:0015038">
    <property type="term" value="F:glutathione disulfide oxidoreductase activity"/>
    <property type="evidence" value="ECO:0007669"/>
    <property type="project" value="UniProtKB-UniRule"/>
</dbReference>
<comment type="function">
    <text evidence="6">Has a glutathione-disulfide oxidoreductase activity in the presence of NADPH and glutathione reductase. Reduces low molecular weight disulfides and proteins.</text>
</comment>
<dbReference type="CDD" id="cd03418">
    <property type="entry name" value="GRX_GRXb_1_3_like"/>
    <property type="match status" value="1"/>
</dbReference>
<name>A0A1Y1QNW7_9GAMM</name>
<evidence type="ECO:0000259" key="7">
    <source>
        <dbReference type="Pfam" id="PF00462"/>
    </source>
</evidence>
<sequence>MNQAVITLYTTRFCPYCMRARALLSRKGVTYSEINVGHDAALWQEMETVSGRDTVPQIFIGEVHVGGYDDMAALDRAGKLDTLLFNQTPSQGE</sequence>
<dbReference type="InterPro" id="IPR002109">
    <property type="entry name" value="Glutaredoxin"/>
</dbReference>
<proteinExistence type="inferred from homology"/>
<protein>
    <recommendedName>
        <fullName evidence="6">Glutaredoxin</fullName>
    </recommendedName>
</protein>
<dbReference type="PRINTS" id="PR00160">
    <property type="entry name" value="GLUTAREDOXIN"/>
</dbReference>
<keyword evidence="5 6" id="KW-0676">Redox-active center</keyword>
<evidence type="ECO:0000256" key="2">
    <source>
        <dbReference type="ARBA" id="ARBA00022448"/>
    </source>
</evidence>
<dbReference type="PANTHER" id="PTHR45694">
    <property type="entry name" value="GLUTAREDOXIN 2"/>
    <property type="match status" value="1"/>
</dbReference>
<dbReference type="PROSITE" id="PS00195">
    <property type="entry name" value="GLUTAREDOXIN_1"/>
    <property type="match status" value="1"/>
</dbReference>
<organism evidence="8 9">
    <name type="scientific">Thiothrix lacustris</name>
    <dbReference type="NCBI Taxonomy" id="525917"/>
    <lineage>
        <taxon>Bacteria</taxon>
        <taxon>Pseudomonadati</taxon>
        <taxon>Pseudomonadota</taxon>
        <taxon>Gammaproteobacteria</taxon>
        <taxon>Thiotrichales</taxon>
        <taxon>Thiotrichaceae</taxon>
        <taxon>Thiothrix</taxon>
    </lineage>
</organism>
<reference evidence="8 9" key="1">
    <citation type="submission" date="2017-01" db="EMBL/GenBank/DDBJ databases">
        <title>Novel large sulfur bacteria in the metagenomes of groundwater-fed chemosynthetic microbial mats in the Lake Huron basin.</title>
        <authorList>
            <person name="Sharrar A.M."/>
            <person name="Flood B.E."/>
            <person name="Bailey J.V."/>
            <person name="Jones D.S."/>
            <person name="Biddanda B."/>
            <person name="Ruberg S.A."/>
            <person name="Marcus D.N."/>
            <person name="Dick G.J."/>
        </authorList>
    </citation>
    <scope>NUCLEOTIDE SEQUENCE [LARGE SCALE GENOMIC DNA]</scope>
    <source>
        <strain evidence="8">A8</strain>
    </source>
</reference>
<dbReference type="InterPro" id="IPR011767">
    <property type="entry name" value="GLR_AS"/>
</dbReference>
<dbReference type="InterPro" id="IPR011900">
    <property type="entry name" value="GRX_bact"/>
</dbReference>